<reference evidence="1 2" key="1">
    <citation type="submission" date="2017-07" db="EMBL/GenBank/DDBJ databases">
        <authorList>
            <person name="Talla V."/>
            <person name="Backstrom N."/>
        </authorList>
    </citation>
    <scope>NUCLEOTIDE SEQUENCE [LARGE SCALE GENOMIC DNA]</scope>
</reference>
<proteinExistence type="predicted"/>
<gene>
    <name evidence="1" type="ORF">LSINAPIS_LOCUS11777</name>
</gene>
<evidence type="ECO:0000313" key="1">
    <source>
        <dbReference type="EMBL" id="VVD01327.1"/>
    </source>
</evidence>
<name>A0A5E4QTI3_9NEOP</name>
<keyword evidence="2" id="KW-1185">Reference proteome</keyword>
<dbReference type="AlphaFoldDB" id="A0A5E4QTI3"/>
<dbReference type="Proteomes" id="UP000324832">
    <property type="component" value="Unassembled WGS sequence"/>
</dbReference>
<evidence type="ECO:0000313" key="2">
    <source>
        <dbReference type="Proteomes" id="UP000324832"/>
    </source>
</evidence>
<sequence length="192" mass="20974">MHQSFFIRATQTKMFKLVVLSALFAAVVATPDILLTYKSTVIKPATTTISKQASSVIHPSPAFYSPLVYSAIPEYAHLIKKRSVPVVSFVAPSSYVAPAQLTTYAAAPILSTHLASPITTYSSPFFSTSPIYSTAHLIKKRSASFLVPSTYTAPTFYSARSYLPTYTYGTHEIARHIVPSTSVVYGAHFIKK</sequence>
<protein>
    <submittedName>
        <fullName evidence="1">Uncharacterized protein</fullName>
    </submittedName>
</protein>
<dbReference type="EMBL" id="FZQP02005299">
    <property type="protein sequence ID" value="VVD01327.1"/>
    <property type="molecule type" value="Genomic_DNA"/>
</dbReference>
<accession>A0A5E4QTI3</accession>
<organism evidence="1 2">
    <name type="scientific">Leptidea sinapis</name>
    <dbReference type="NCBI Taxonomy" id="189913"/>
    <lineage>
        <taxon>Eukaryota</taxon>
        <taxon>Metazoa</taxon>
        <taxon>Ecdysozoa</taxon>
        <taxon>Arthropoda</taxon>
        <taxon>Hexapoda</taxon>
        <taxon>Insecta</taxon>
        <taxon>Pterygota</taxon>
        <taxon>Neoptera</taxon>
        <taxon>Endopterygota</taxon>
        <taxon>Lepidoptera</taxon>
        <taxon>Glossata</taxon>
        <taxon>Ditrysia</taxon>
        <taxon>Papilionoidea</taxon>
        <taxon>Pieridae</taxon>
        <taxon>Dismorphiinae</taxon>
        <taxon>Leptidea</taxon>
    </lineage>
</organism>